<feature type="compositionally biased region" description="Polar residues" evidence="1">
    <location>
        <begin position="36"/>
        <end position="47"/>
    </location>
</feature>
<organism evidence="2 3">
    <name type="scientific">Dyella monticola</name>
    <dbReference type="NCBI Taxonomy" id="1927958"/>
    <lineage>
        <taxon>Bacteria</taxon>
        <taxon>Pseudomonadati</taxon>
        <taxon>Pseudomonadota</taxon>
        <taxon>Gammaproteobacteria</taxon>
        <taxon>Lysobacterales</taxon>
        <taxon>Rhodanobacteraceae</taxon>
        <taxon>Dyella</taxon>
    </lineage>
</organism>
<dbReference type="EMBL" id="QRBE01000016">
    <property type="protein sequence ID" value="RDS79147.1"/>
    <property type="molecule type" value="Genomic_DNA"/>
</dbReference>
<evidence type="ECO:0000313" key="3">
    <source>
        <dbReference type="Proteomes" id="UP000254258"/>
    </source>
</evidence>
<evidence type="ECO:0000256" key="1">
    <source>
        <dbReference type="SAM" id="MobiDB-lite"/>
    </source>
</evidence>
<sequence length="117" mass="13432">MMLVNREDRTYEACCGRNNGLDDVPQLPQKPEENAKNGNDNGPTQQYEQRVGYRFSSIYLVLKLEPNWHRSQSHKGCGQGILAKDFDYQILPTIQYIKYSTHVAPPVLIKLDPTPRI</sequence>
<protein>
    <submittedName>
        <fullName evidence="2">Uncharacterized protein</fullName>
    </submittedName>
</protein>
<gene>
    <name evidence="2" type="ORF">DWU98_19275</name>
</gene>
<dbReference type="Proteomes" id="UP000254258">
    <property type="component" value="Unassembled WGS sequence"/>
</dbReference>
<accession>A0A370WT05</accession>
<reference evidence="2 3" key="1">
    <citation type="submission" date="2018-07" db="EMBL/GenBank/DDBJ databases">
        <title>Dyella monticola sp. nov. and Dyella psychrodurans sp. nov. isolated from monsoon evergreen broad-leaved forest soil of Dinghu Mountain, China.</title>
        <authorList>
            <person name="Gao Z."/>
            <person name="Qiu L."/>
        </authorList>
    </citation>
    <scope>NUCLEOTIDE SEQUENCE [LARGE SCALE GENOMIC DNA]</scope>
    <source>
        <strain evidence="2 3">4G-K06</strain>
    </source>
</reference>
<feature type="region of interest" description="Disordered" evidence="1">
    <location>
        <begin position="15"/>
        <end position="47"/>
    </location>
</feature>
<name>A0A370WT05_9GAMM</name>
<proteinExistence type="predicted"/>
<dbReference type="AlphaFoldDB" id="A0A370WT05"/>
<keyword evidence="3" id="KW-1185">Reference proteome</keyword>
<evidence type="ECO:0000313" key="2">
    <source>
        <dbReference type="EMBL" id="RDS79147.1"/>
    </source>
</evidence>
<comment type="caution">
    <text evidence="2">The sequence shown here is derived from an EMBL/GenBank/DDBJ whole genome shotgun (WGS) entry which is preliminary data.</text>
</comment>